<dbReference type="PANTHER" id="PTHR15549">
    <property type="entry name" value="PAIRED IMMUNOGLOBULIN-LIKE TYPE 2 RECEPTOR"/>
    <property type="match status" value="1"/>
</dbReference>
<feature type="region of interest" description="Disordered" evidence="5">
    <location>
        <begin position="244"/>
        <end position="286"/>
    </location>
</feature>
<feature type="compositionally biased region" description="Low complexity" evidence="5">
    <location>
        <begin position="178"/>
        <end position="190"/>
    </location>
</feature>
<dbReference type="PANTHER" id="PTHR15549:SF26">
    <property type="entry name" value="AXIAL BUDDING PATTERN PROTEIN 2-RELATED"/>
    <property type="match status" value="1"/>
</dbReference>
<keyword evidence="8" id="KW-1185">Reference proteome</keyword>
<comment type="subcellular location">
    <subcellularLocation>
        <location evidence="1">Membrane</location>
        <topology evidence="1">Single-pass membrane protein</topology>
    </subcellularLocation>
</comment>
<keyword evidence="4 6" id="KW-0472">Membrane</keyword>
<organism evidence="7 8">
    <name type="scientific">Fusarium globosum</name>
    <dbReference type="NCBI Taxonomy" id="78864"/>
    <lineage>
        <taxon>Eukaryota</taxon>
        <taxon>Fungi</taxon>
        <taxon>Dikarya</taxon>
        <taxon>Ascomycota</taxon>
        <taxon>Pezizomycotina</taxon>
        <taxon>Sordariomycetes</taxon>
        <taxon>Hypocreomycetidae</taxon>
        <taxon>Hypocreales</taxon>
        <taxon>Nectriaceae</taxon>
        <taxon>Fusarium</taxon>
        <taxon>Fusarium fujikuroi species complex</taxon>
    </lineage>
</organism>
<feature type="transmembrane region" description="Helical" evidence="6">
    <location>
        <begin position="216"/>
        <end position="237"/>
    </location>
</feature>
<keyword evidence="3 6" id="KW-1133">Transmembrane helix</keyword>
<evidence type="ECO:0000313" key="8">
    <source>
        <dbReference type="Proteomes" id="UP000532311"/>
    </source>
</evidence>
<comment type="caution">
    <text evidence="7">The sequence shown here is derived from an EMBL/GenBank/DDBJ whole genome shotgun (WGS) entry which is preliminary data.</text>
</comment>
<evidence type="ECO:0000256" key="1">
    <source>
        <dbReference type="ARBA" id="ARBA00004167"/>
    </source>
</evidence>
<evidence type="ECO:0000256" key="6">
    <source>
        <dbReference type="SAM" id="Phobius"/>
    </source>
</evidence>
<evidence type="ECO:0000313" key="7">
    <source>
        <dbReference type="EMBL" id="KAF5695711.1"/>
    </source>
</evidence>
<accession>A0A8H6CWM8</accession>
<evidence type="ECO:0000256" key="2">
    <source>
        <dbReference type="ARBA" id="ARBA00022692"/>
    </source>
</evidence>
<keyword evidence="2 6" id="KW-0812">Transmembrane</keyword>
<dbReference type="AlphaFoldDB" id="A0A8H6CWM8"/>
<dbReference type="EMBL" id="JAAQPF010000952">
    <property type="protein sequence ID" value="KAF5695711.1"/>
    <property type="molecule type" value="Genomic_DNA"/>
</dbReference>
<evidence type="ECO:0000256" key="5">
    <source>
        <dbReference type="SAM" id="MobiDB-lite"/>
    </source>
</evidence>
<proteinExistence type="predicted"/>
<evidence type="ECO:0000256" key="4">
    <source>
        <dbReference type="ARBA" id="ARBA00023136"/>
    </source>
</evidence>
<dbReference type="InterPro" id="IPR051694">
    <property type="entry name" value="Immunoregulatory_rcpt-like"/>
</dbReference>
<gene>
    <name evidence="7" type="ORF">FGLOB1_13971</name>
</gene>
<protein>
    <submittedName>
        <fullName evidence="7">Uncharacterized protein</fullName>
    </submittedName>
</protein>
<evidence type="ECO:0000256" key="3">
    <source>
        <dbReference type="ARBA" id="ARBA00022989"/>
    </source>
</evidence>
<dbReference type="Proteomes" id="UP000532311">
    <property type="component" value="Unassembled WGS sequence"/>
</dbReference>
<reference evidence="7 8" key="1">
    <citation type="submission" date="2020-05" db="EMBL/GenBank/DDBJ databases">
        <title>Identification and distribution of gene clusters putatively required for synthesis of sphingolipid metabolism inhibitors in phylogenetically diverse species of the filamentous fungus Fusarium.</title>
        <authorList>
            <person name="Kim H.-S."/>
            <person name="Busman M."/>
            <person name="Brown D.W."/>
            <person name="Divon H."/>
            <person name="Uhlig S."/>
            <person name="Proctor R.H."/>
        </authorList>
    </citation>
    <scope>NUCLEOTIDE SEQUENCE [LARGE SCALE GENOMIC DNA]</scope>
    <source>
        <strain evidence="7 8">NRRL 26131</strain>
    </source>
</reference>
<name>A0A8H6CWM8_9HYPO</name>
<dbReference type="GO" id="GO:0016020">
    <property type="term" value="C:membrane"/>
    <property type="evidence" value="ECO:0007669"/>
    <property type="project" value="UniProtKB-SubCell"/>
</dbReference>
<dbReference type="GO" id="GO:0071944">
    <property type="term" value="C:cell periphery"/>
    <property type="evidence" value="ECO:0007669"/>
    <property type="project" value="UniProtKB-ARBA"/>
</dbReference>
<sequence length="286" mass="30198">MPSARTNLGPLTTEWKYPDRCTVPVTDCSSCTNAWQGQTCGNNKDNTQGVLDDTDCWPPRKSSISAGNAVNGWGFYSPAFECPQGYEKVCTATGPETGNFNFQFSIQDDERPGGPQTCTTIASRGSLQVASCSNQKTVLNWLTLPATVTDETSTVSLDGITIFAPMIQLNYREKDLSLSSGSTGSTKTDSAPAETGTDESFSDGSSSGGLSTGAKAGIGAGVGVVALAIIGAAIYLWRRRKRATPPAAELETKEDTKNAGSVLTYGSPPPQYPPVELDATNSRHEM</sequence>
<feature type="region of interest" description="Disordered" evidence="5">
    <location>
        <begin position="178"/>
        <end position="209"/>
    </location>
</feature>